<protein>
    <recommendedName>
        <fullName evidence="4">DUF4843 domain-containing protein</fullName>
    </recommendedName>
</protein>
<feature type="chain" id="PRO_5030023242" description="DUF4843 domain-containing protein" evidence="1">
    <location>
        <begin position="17"/>
        <end position="244"/>
    </location>
</feature>
<accession>A0A173MP99</accession>
<dbReference type="InterPro" id="IPR032299">
    <property type="entry name" value="DUF4843"/>
</dbReference>
<evidence type="ECO:0000313" key="2">
    <source>
        <dbReference type="EMBL" id="SIS70554.1"/>
    </source>
</evidence>
<keyword evidence="3" id="KW-1185">Reference proteome</keyword>
<dbReference type="EMBL" id="FTOR01000001">
    <property type="protein sequence ID" value="SIS70554.1"/>
    <property type="molecule type" value="Genomic_DNA"/>
</dbReference>
<keyword evidence="1" id="KW-0732">Signal</keyword>
<gene>
    <name evidence="2" type="ORF">SAMN05421788_101730</name>
</gene>
<feature type="signal peptide" evidence="1">
    <location>
        <begin position="1"/>
        <end position="16"/>
    </location>
</feature>
<dbReference type="OrthoDB" id="1096291at2"/>
<name>A0A173MP99_9BACT</name>
<evidence type="ECO:0000313" key="3">
    <source>
        <dbReference type="Proteomes" id="UP000186917"/>
    </source>
</evidence>
<dbReference type="Proteomes" id="UP000186917">
    <property type="component" value="Unassembled WGS sequence"/>
</dbReference>
<evidence type="ECO:0000256" key="1">
    <source>
        <dbReference type="SAM" id="SignalP"/>
    </source>
</evidence>
<dbReference type="RefSeq" id="WP_076375741.1">
    <property type="nucleotide sequence ID" value="NZ_AP017422.1"/>
</dbReference>
<dbReference type="AlphaFoldDB" id="A0A173MP99"/>
<dbReference type="STRING" id="477680.SAMN05421788_101730"/>
<reference evidence="3" key="1">
    <citation type="submission" date="2017-01" db="EMBL/GenBank/DDBJ databases">
        <authorList>
            <person name="Varghese N."/>
            <person name="Submissions S."/>
        </authorList>
    </citation>
    <scope>NUCLEOTIDE SEQUENCE [LARGE SCALE GENOMIC DNA]</scope>
    <source>
        <strain evidence="3">DSM 21054</strain>
    </source>
</reference>
<proteinExistence type="predicted"/>
<sequence>MRKSFIFLSLLTALLAADTSCKKNDTPIYSGKDNVYFSNNITTKADTLNISFGYNQPSYLDSTVKLIVKVLGNTAAVNRGYKVNVLADSTTAIAGLHYDALPDTFAILAGKVADTLRIVAHRTPDMQQTNYTLFLQLVPNDYFSTYMQYSATYRYNVIKMTINDILARPKNWLDVYLGTFTRKKIYLMAEILDLDIMTINSNTSIANLNYWGKYTQLYLNDKKAAGAPVYEDDGSVMIMGTAVQ</sequence>
<dbReference type="KEGG" id="fln:FLA_5337"/>
<evidence type="ECO:0008006" key="4">
    <source>
        <dbReference type="Google" id="ProtNLM"/>
    </source>
</evidence>
<dbReference type="Pfam" id="PF16132">
    <property type="entry name" value="DUF4843"/>
    <property type="match status" value="1"/>
</dbReference>
<organism evidence="2 3">
    <name type="scientific">Filimonas lacunae</name>
    <dbReference type="NCBI Taxonomy" id="477680"/>
    <lineage>
        <taxon>Bacteria</taxon>
        <taxon>Pseudomonadati</taxon>
        <taxon>Bacteroidota</taxon>
        <taxon>Chitinophagia</taxon>
        <taxon>Chitinophagales</taxon>
        <taxon>Chitinophagaceae</taxon>
        <taxon>Filimonas</taxon>
    </lineage>
</organism>